<keyword evidence="4" id="KW-1185">Reference proteome</keyword>
<dbReference type="GO" id="GO:0005829">
    <property type="term" value="C:cytosol"/>
    <property type="evidence" value="ECO:0007669"/>
    <property type="project" value="UniProtKB-ARBA"/>
</dbReference>
<protein>
    <submittedName>
        <fullName evidence="3">Aldo/keto reductase</fullName>
    </submittedName>
</protein>
<dbReference type="PANTHER" id="PTHR43364">
    <property type="entry name" value="NADH-SPECIFIC METHYLGLYOXAL REDUCTASE-RELATED"/>
    <property type="match status" value="1"/>
</dbReference>
<keyword evidence="1" id="KW-0560">Oxidoreductase</keyword>
<dbReference type="CDD" id="cd19079">
    <property type="entry name" value="AKR_EcYajO-like"/>
    <property type="match status" value="1"/>
</dbReference>
<dbReference type="SUPFAM" id="SSF51430">
    <property type="entry name" value="NAD(P)-linked oxidoreductase"/>
    <property type="match status" value="1"/>
</dbReference>
<reference evidence="3 4" key="1">
    <citation type="submission" date="2019-03" db="EMBL/GenBank/DDBJ databases">
        <title>Ramlibacter henchirensis DSM 14656, whole genome shotgun sequence.</title>
        <authorList>
            <person name="Zhang X."/>
            <person name="Feng G."/>
            <person name="Zhu H."/>
        </authorList>
    </citation>
    <scope>NUCLEOTIDE SEQUENCE [LARGE SCALE GENOMIC DNA]</scope>
    <source>
        <strain evidence="3 4">DSM 14656</strain>
    </source>
</reference>
<evidence type="ECO:0000256" key="1">
    <source>
        <dbReference type="ARBA" id="ARBA00023002"/>
    </source>
</evidence>
<evidence type="ECO:0000313" key="4">
    <source>
        <dbReference type="Proteomes" id="UP000298180"/>
    </source>
</evidence>
<dbReference type="EMBL" id="SMLM01000002">
    <property type="protein sequence ID" value="TFZ02811.1"/>
    <property type="molecule type" value="Genomic_DNA"/>
</dbReference>
<dbReference type="FunFam" id="3.20.20.100:FF:000004">
    <property type="entry name" value="Oxidoreductase, aldo/keto reductase"/>
    <property type="match status" value="1"/>
</dbReference>
<evidence type="ECO:0000313" key="3">
    <source>
        <dbReference type="EMBL" id="TFZ02811.1"/>
    </source>
</evidence>
<sequence length="342" mass="38419">MRYVRLGQAGAQVSPLALGMMGMGAAKWRPWVLGEDEARPIVRRALELGINFIDTADTYSAGESEKLVGKLVREFGRRDELVIATKVYNPVSFDFKSGQDLASLEKARRPNMQGLSRKRIFAAIDASLRRLQMDYVDIYQIHRWDYEVPVEEFMEALHEVVKAGKARYIGASSMWAWQFAKAQQVAQRHGWTRFTTMQNHYNLAYREEEREMLPLLRDQGVACVPWSPLARGFLTEDPDAPATLRREHDPLRKQYYGSPADLAIAAEVGRVAKERGVTRAQVVVAWLLSPHAAAGGVTAPIVGPQSVQEVEDLVAGTALLLTPEEVRRLEAPYQPKRVLGHL</sequence>
<dbReference type="Gene3D" id="3.20.20.100">
    <property type="entry name" value="NADP-dependent oxidoreductase domain"/>
    <property type="match status" value="1"/>
</dbReference>
<organism evidence="3 4">
    <name type="scientific">Ramlibacter henchirensis</name>
    <dbReference type="NCBI Taxonomy" id="204072"/>
    <lineage>
        <taxon>Bacteria</taxon>
        <taxon>Pseudomonadati</taxon>
        <taxon>Pseudomonadota</taxon>
        <taxon>Betaproteobacteria</taxon>
        <taxon>Burkholderiales</taxon>
        <taxon>Comamonadaceae</taxon>
        <taxon>Ramlibacter</taxon>
    </lineage>
</organism>
<dbReference type="InterPro" id="IPR023210">
    <property type="entry name" value="NADP_OxRdtase_dom"/>
</dbReference>
<dbReference type="Pfam" id="PF00248">
    <property type="entry name" value="Aldo_ket_red"/>
    <property type="match status" value="1"/>
</dbReference>
<dbReference type="OrthoDB" id="5488419at2"/>
<dbReference type="InterPro" id="IPR050523">
    <property type="entry name" value="AKR_Detox_Biosynth"/>
</dbReference>
<dbReference type="InterPro" id="IPR036812">
    <property type="entry name" value="NAD(P)_OxRdtase_dom_sf"/>
</dbReference>
<name>A0A4Z0BVD0_9BURK</name>
<dbReference type="Proteomes" id="UP000298180">
    <property type="component" value="Unassembled WGS sequence"/>
</dbReference>
<gene>
    <name evidence="3" type="ORF">EZ313_16345</name>
</gene>
<feature type="domain" description="NADP-dependent oxidoreductase" evidence="2">
    <location>
        <begin position="16"/>
        <end position="331"/>
    </location>
</feature>
<proteinExistence type="predicted"/>
<dbReference type="AlphaFoldDB" id="A0A4Z0BVD0"/>
<dbReference type="RefSeq" id="WP_135264335.1">
    <property type="nucleotide sequence ID" value="NZ_SMLM01000002.1"/>
</dbReference>
<accession>A0A4Z0BVD0</accession>
<dbReference type="GO" id="GO:0016491">
    <property type="term" value="F:oxidoreductase activity"/>
    <property type="evidence" value="ECO:0007669"/>
    <property type="project" value="UniProtKB-KW"/>
</dbReference>
<dbReference type="PANTHER" id="PTHR43364:SF4">
    <property type="entry name" value="NAD(P)-LINKED OXIDOREDUCTASE SUPERFAMILY PROTEIN"/>
    <property type="match status" value="1"/>
</dbReference>
<comment type="caution">
    <text evidence="3">The sequence shown here is derived from an EMBL/GenBank/DDBJ whole genome shotgun (WGS) entry which is preliminary data.</text>
</comment>
<evidence type="ECO:0000259" key="2">
    <source>
        <dbReference type="Pfam" id="PF00248"/>
    </source>
</evidence>